<evidence type="ECO:0000256" key="1">
    <source>
        <dbReference type="SAM" id="Phobius"/>
    </source>
</evidence>
<gene>
    <name evidence="2" type="ORF">ACFPP6_02415</name>
</gene>
<keyword evidence="1" id="KW-0812">Transmembrane</keyword>
<dbReference type="RefSeq" id="WP_382036525.1">
    <property type="nucleotide sequence ID" value="NZ_JBHSKJ010000001.1"/>
</dbReference>
<comment type="caution">
    <text evidence="2">The sequence shown here is derived from an EMBL/GenBank/DDBJ whole genome shotgun (WGS) entry which is preliminary data.</text>
</comment>
<accession>A0ABV9ZTK3</accession>
<dbReference type="InterPro" id="IPR008523">
    <property type="entry name" value="DUF805"/>
</dbReference>
<dbReference type="EMBL" id="JBHSKJ010000001">
    <property type="protein sequence ID" value="MFC5143548.1"/>
    <property type="molecule type" value="Genomic_DNA"/>
</dbReference>
<dbReference type="PANTHER" id="PTHR34980">
    <property type="entry name" value="INNER MEMBRANE PROTEIN-RELATED-RELATED"/>
    <property type="match status" value="1"/>
</dbReference>
<feature type="transmembrane region" description="Helical" evidence="1">
    <location>
        <begin position="78"/>
        <end position="100"/>
    </location>
</feature>
<protein>
    <submittedName>
        <fullName evidence="2">DUF805 domain-containing protein</fullName>
    </submittedName>
</protein>
<sequence>MHWYVDVLKKYATFSGRASRPEFWMFTLISLVISIVLAVIDTLLGTGIIIETVYDVAVLLPSLAVSVRRLHDTERSGWWVLIGLIPIVGLIVLIVFWAMAGKPQENAYGPNPQEAPAR</sequence>
<name>A0ABV9ZTK3_9ACTN</name>
<evidence type="ECO:0000313" key="3">
    <source>
        <dbReference type="Proteomes" id="UP001596222"/>
    </source>
</evidence>
<feature type="transmembrane region" description="Helical" evidence="1">
    <location>
        <begin position="21"/>
        <end position="40"/>
    </location>
</feature>
<feature type="transmembrane region" description="Helical" evidence="1">
    <location>
        <begin position="46"/>
        <end position="66"/>
    </location>
</feature>
<keyword evidence="1" id="KW-0472">Membrane</keyword>
<dbReference type="Pfam" id="PF05656">
    <property type="entry name" value="DUF805"/>
    <property type="match status" value="1"/>
</dbReference>
<keyword evidence="1" id="KW-1133">Transmembrane helix</keyword>
<dbReference type="Proteomes" id="UP001596222">
    <property type="component" value="Unassembled WGS sequence"/>
</dbReference>
<organism evidence="2 3">
    <name type="scientific">Streptomyces aureoversilis</name>
    <dbReference type="NCBI Taxonomy" id="67277"/>
    <lineage>
        <taxon>Bacteria</taxon>
        <taxon>Bacillati</taxon>
        <taxon>Actinomycetota</taxon>
        <taxon>Actinomycetes</taxon>
        <taxon>Kitasatosporales</taxon>
        <taxon>Streptomycetaceae</taxon>
        <taxon>Streptomyces</taxon>
    </lineage>
</organism>
<keyword evidence="3" id="KW-1185">Reference proteome</keyword>
<proteinExistence type="predicted"/>
<reference evidence="3" key="1">
    <citation type="journal article" date="2019" name="Int. J. Syst. Evol. Microbiol.">
        <title>The Global Catalogue of Microorganisms (GCM) 10K type strain sequencing project: providing services to taxonomists for standard genome sequencing and annotation.</title>
        <authorList>
            <consortium name="The Broad Institute Genomics Platform"/>
            <consortium name="The Broad Institute Genome Sequencing Center for Infectious Disease"/>
            <person name="Wu L."/>
            <person name="Ma J."/>
        </authorList>
    </citation>
    <scope>NUCLEOTIDE SEQUENCE [LARGE SCALE GENOMIC DNA]</scope>
    <source>
        <strain evidence="3">CGMCC 4.1641</strain>
    </source>
</reference>
<evidence type="ECO:0000313" key="2">
    <source>
        <dbReference type="EMBL" id="MFC5143548.1"/>
    </source>
</evidence>
<dbReference type="PANTHER" id="PTHR34980:SF2">
    <property type="entry name" value="INNER MEMBRANE PROTEIN YHAH-RELATED"/>
    <property type="match status" value="1"/>
</dbReference>